<evidence type="ECO:0000313" key="3">
    <source>
        <dbReference type="Proteomes" id="UP001630127"/>
    </source>
</evidence>
<dbReference type="InterPro" id="IPR041588">
    <property type="entry name" value="Integrase_H2C2"/>
</dbReference>
<dbReference type="EMBL" id="JBJUIK010000009">
    <property type="protein sequence ID" value="KAL3518536.1"/>
    <property type="molecule type" value="Genomic_DNA"/>
</dbReference>
<dbReference type="Gene3D" id="1.10.340.70">
    <property type="match status" value="1"/>
</dbReference>
<name>A0ABD2ZGF2_9GENT</name>
<keyword evidence="3" id="KW-1185">Reference proteome</keyword>
<dbReference type="Proteomes" id="UP001630127">
    <property type="component" value="Unassembled WGS sequence"/>
</dbReference>
<comment type="caution">
    <text evidence="2">The sequence shown here is derived from an EMBL/GenBank/DDBJ whole genome shotgun (WGS) entry which is preliminary data.</text>
</comment>
<dbReference type="Pfam" id="PF17921">
    <property type="entry name" value="Integrase_H2C2"/>
    <property type="match status" value="1"/>
</dbReference>
<dbReference type="PANTHER" id="PTHR47266">
    <property type="entry name" value="ENDONUCLEASE-RELATED"/>
    <property type="match status" value="1"/>
</dbReference>
<feature type="domain" description="Integrase zinc-binding" evidence="1">
    <location>
        <begin position="28"/>
        <end position="82"/>
    </location>
</feature>
<dbReference type="AlphaFoldDB" id="A0ABD2ZGF2"/>
<organism evidence="2 3">
    <name type="scientific">Cinchona calisaya</name>
    <dbReference type="NCBI Taxonomy" id="153742"/>
    <lineage>
        <taxon>Eukaryota</taxon>
        <taxon>Viridiplantae</taxon>
        <taxon>Streptophyta</taxon>
        <taxon>Embryophyta</taxon>
        <taxon>Tracheophyta</taxon>
        <taxon>Spermatophyta</taxon>
        <taxon>Magnoliopsida</taxon>
        <taxon>eudicotyledons</taxon>
        <taxon>Gunneridae</taxon>
        <taxon>Pentapetalae</taxon>
        <taxon>asterids</taxon>
        <taxon>lamiids</taxon>
        <taxon>Gentianales</taxon>
        <taxon>Rubiaceae</taxon>
        <taxon>Cinchonoideae</taxon>
        <taxon>Cinchoneae</taxon>
        <taxon>Cinchona</taxon>
    </lineage>
</organism>
<dbReference type="InterPro" id="IPR052160">
    <property type="entry name" value="Gypsy_RT_Integrase-like"/>
</dbReference>
<proteinExistence type="predicted"/>
<gene>
    <name evidence="2" type="ORF">ACH5RR_021125</name>
</gene>
<accession>A0ABD2ZGF2</accession>
<evidence type="ECO:0000259" key="1">
    <source>
        <dbReference type="Pfam" id="PF17921"/>
    </source>
</evidence>
<protein>
    <recommendedName>
        <fullName evidence="1">Integrase zinc-binding domain-containing protein</fullName>
    </recommendedName>
</protein>
<evidence type="ECO:0000313" key="2">
    <source>
        <dbReference type="EMBL" id="KAL3518536.1"/>
    </source>
</evidence>
<reference evidence="2 3" key="1">
    <citation type="submission" date="2024-11" db="EMBL/GenBank/DDBJ databases">
        <title>A near-complete genome assembly of Cinchona calisaya.</title>
        <authorList>
            <person name="Lian D.C."/>
            <person name="Zhao X.W."/>
            <person name="Wei L."/>
        </authorList>
    </citation>
    <scope>NUCLEOTIDE SEQUENCE [LARGE SCALE GENOMIC DNA]</scope>
    <source>
        <tissue evidence="2">Nenye</tissue>
    </source>
</reference>
<sequence>MSKPSTTIGMIRTLLAYSHQIFRRCILKSEVEDILGHCHSSHIGGHHGAQRTTFKVPQNGFYWPSIFKDSRDFVLRCDECQRIGNISRKHEMPLHSLEVFYWWGIDFMAPFSPSYANKYI</sequence>